<sequence length="160" mass="19151">MNIGAYYEYLKLKVKIFLELLKKKCNLIYINKYKVIIMKNFTMTLSFFLCFTLVADDHIDKKETMKDKFMNNPNYLMDFKECKEMKDGVFGLLSLGDSVWKEIELNPENEEKWLEVSILADMAANYSTIYNVWCKDMINHRMKMRMMSEKKKGKKEKEDN</sequence>
<dbReference type="Proteomes" id="UP000010305">
    <property type="component" value="Unassembled WGS sequence"/>
</dbReference>
<gene>
    <name evidence="2" type="ORF">NT01SARS_1032</name>
</gene>
<dbReference type="AlphaFoldDB" id="J4KRM7"/>
<organism evidence="2 3">
    <name type="scientific">SAR86 cluster bacterium SAR86A</name>
    <dbReference type="NCBI Taxonomy" id="1123866"/>
    <lineage>
        <taxon>Bacteria</taxon>
        <taxon>Pseudomonadati</taxon>
        <taxon>Pseudomonadota</taxon>
        <taxon>Gammaproteobacteria</taxon>
        <taxon>SAR86 cluster</taxon>
    </lineage>
</organism>
<evidence type="ECO:0000313" key="3">
    <source>
        <dbReference type="Proteomes" id="UP000010305"/>
    </source>
</evidence>
<feature type="transmembrane region" description="Helical" evidence="1">
    <location>
        <begin position="36"/>
        <end position="55"/>
    </location>
</feature>
<dbReference type="HOGENOM" id="CLU_139796_0_0_6"/>
<keyword evidence="1" id="KW-1133">Transmembrane helix</keyword>
<name>J4KRM7_9GAMM</name>
<reference evidence="2 3" key="1">
    <citation type="journal article" date="2012" name="ISME J.">
        <title>Genomic insights to SAR86, an abundant and uncultivated marine bacterial lineage.</title>
        <authorList>
            <person name="Dupont C.L."/>
            <person name="Rusch D.B."/>
            <person name="Yooseph S."/>
            <person name="Lombardo M.J."/>
            <person name="Richter R.A."/>
            <person name="Valas R."/>
            <person name="Novotny M."/>
            <person name="Yee-Greenbaum J."/>
            <person name="Selengut J.D."/>
            <person name="Haft D.H."/>
            <person name="Halpern A.L."/>
            <person name="Lasken R.S."/>
            <person name="Nealson K."/>
            <person name="Friedman R."/>
            <person name="Venter J.C."/>
        </authorList>
    </citation>
    <scope>NUCLEOTIDE SEQUENCE [LARGE SCALE GENOMIC DNA]</scope>
</reference>
<evidence type="ECO:0000256" key="1">
    <source>
        <dbReference type="SAM" id="Phobius"/>
    </source>
</evidence>
<accession>J4KRM7</accession>
<dbReference type="EMBL" id="JH611157">
    <property type="protein sequence ID" value="EJP71224.1"/>
    <property type="molecule type" value="Genomic_DNA"/>
</dbReference>
<keyword evidence="1" id="KW-0812">Transmembrane</keyword>
<proteinExistence type="predicted"/>
<protein>
    <submittedName>
        <fullName evidence="2">Uncharacterized protein</fullName>
    </submittedName>
</protein>
<keyword evidence="1" id="KW-0472">Membrane</keyword>
<evidence type="ECO:0000313" key="2">
    <source>
        <dbReference type="EMBL" id="EJP71224.1"/>
    </source>
</evidence>